<dbReference type="EMBL" id="SMLD01000042">
    <property type="protein sequence ID" value="TDE51558.1"/>
    <property type="molecule type" value="Genomic_DNA"/>
</dbReference>
<reference evidence="1 2" key="1">
    <citation type="submission" date="2019-03" db="EMBL/GenBank/DDBJ databases">
        <title>Draft genome sequences of novel Actinobacteria.</title>
        <authorList>
            <person name="Sahin N."/>
            <person name="Ay H."/>
            <person name="Saygin H."/>
        </authorList>
    </citation>
    <scope>NUCLEOTIDE SEQUENCE [LARGE SCALE GENOMIC DNA]</scope>
    <source>
        <strain evidence="1 2">6K102</strain>
    </source>
</reference>
<name>A0A4V2ZAF4_9ACTN</name>
<evidence type="ECO:0000313" key="2">
    <source>
        <dbReference type="Proteomes" id="UP000295136"/>
    </source>
</evidence>
<organism evidence="1 2">
    <name type="scientific">Nonomuraea mesophila</name>
    <dbReference type="NCBI Taxonomy" id="2530382"/>
    <lineage>
        <taxon>Bacteria</taxon>
        <taxon>Bacillati</taxon>
        <taxon>Actinomycetota</taxon>
        <taxon>Actinomycetes</taxon>
        <taxon>Streptosporangiales</taxon>
        <taxon>Streptosporangiaceae</taxon>
        <taxon>Nonomuraea</taxon>
    </lineage>
</organism>
<accession>A0A4V2ZAF4</accession>
<comment type="caution">
    <text evidence="1">The sequence shown here is derived from an EMBL/GenBank/DDBJ whole genome shotgun (WGS) entry which is preliminary data.</text>
</comment>
<dbReference type="Proteomes" id="UP000295136">
    <property type="component" value="Unassembled WGS sequence"/>
</dbReference>
<keyword evidence="2" id="KW-1185">Reference proteome</keyword>
<dbReference type="AlphaFoldDB" id="A0A4V2ZAF4"/>
<evidence type="ECO:0000313" key="1">
    <source>
        <dbReference type="EMBL" id="TDE51558.1"/>
    </source>
</evidence>
<protein>
    <submittedName>
        <fullName evidence="1">Uncharacterized protein</fullName>
    </submittedName>
</protein>
<sequence>MTNRDARPETGYSVRSESLRLQSQVFTAQRESLAEARDDLRAAFDRDRNTLGNDEYGAELAKKLPEMERTIFTALKGCIDEFDGLAGGLHTNAGNYEAADRPRTGNP</sequence>
<gene>
    <name evidence="1" type="ORF">E1295_18310</name>
</gene>
<proteinExistence type="predicted"/>
<dbReference type="RefSeq" id="WP_132631533.1">
    <property type="nucleotide sequence ID" value="NZ_SMLD01000042.1"/>
</dbReference>